<evidence type="ECO:0000313" key="5">
    <source>
        <dbReference type="Proteomes" id="UP001589750"/>
    </source>
</evidence>
<dbReference type="InterPro" id="IPR001509">
    <property type="entry name" value="Epimerase_deHydtase"/>
</dbReference>
<protein>
    <submittedName>
        <fullName evidence="4">TIGR01777 family oxidoreductase</fullName>
    </submittedName>
</protein>
<dbReference type="RefSeq" id="WP_140007387.1">
    <property type="nucleotide sequence ID" value="NZ_JBHMDG010000015.1"/>
</dbReference>
<feature type="domain" description="NAD-dependent epimerase/dehydratase" evidence="2">
    <location>
        <begin position="7"/>
        <end position="221"/>
    </location>
</feature>
<proteinExistence type="inferred from homology"/>
<keyword evidence="5" id="KW-1185">Reference proteome</keyword>
<comment type="similarity">
    <text evidence="1">Belongs to the NAD(P)-dependent epimerase/dehydratase family. SDR39U1 subfamily.</text>
</comment>
<dbReference type="Proteomes" id="UP001589750">
    <property type="component" value="Unassembled WGS sequence"/>
</dbReference>
<evidence type="ECO:0000259" key="3">
    <source>
        <dbReference type="Pfam" id="PF08338"/>
    </source>
</evidence>
<evidence type="ECO:0000259" key="2">
    <source>
        <dbReference type="Pfam" id="PF01370"/>
    </source>
</evidence>
<dbReference type="PANTHER" id="PTHR11092">
    <property type="entry name" value="SUGAR NUCLEOTIDE EPIMERASE RELATED"/>
    <property type="match status" value="1"/>
</dbReference>
<sequence>MSTPLSIVLAGGSGFLGHHLREALRERGHRVTSLVRREAAGPDESTWDPYAGQVDRTLVRTADVVVNLAGAPTLGNPHSKKWARELRESRVVTTRLLAETIAGAGSEHRPAYLAGNGISYYGDHGSAVLTEASDTRGHALLTDVTREWQAAADPAVAAGARVCVLRTAPVMDRRAAPLQPLRLLFKAGLGGRMGNGRQHMPMISLRDWVGAVVHLAEHPDVSGPVNLCLPQAPTNAEFTRALASAVRRPAFMRVPGAALRVAGGAMAPELLGSLNVRPAALLASGFVFADPDLESTLRTALAAGD</sequence>
<dbReference type="Pfam" id="PF08338">
    <property type="entry name" value="DUF1731"/>
    <property type="match status" value="1"/>
</dbReference>
<evidence type="ECO:0000256" key="1">
    <source>
        <dbReference type="ARBA" id="ARBA00009353"/>
    </source>
</evidence>
<feature type="domain" description="DUF1731" evidence="3">
    <location>
        <begin position="254"/>
        <end position="299"/>
    </location>
</feature>
<reference evidence="4 5" key="1">
    <citation type="submission" date="2024-09" db="EMBL/GenBank/DDBJ databases">
        <authorList>
            <person name="Sun Q."/>
            <person name="Mori K."/>
        </authorList>
    </citation>
    <scope>NUCLEOTIDE SEQUENCE [LARGE SCALE GENOMIC DNA]</scope>
    <source>
        <strain evidence="4 5">JCM 9626</strain>
    </source>
</reference>
<evidence type="ECO:0000313" key="4">
    <source>
        <dbReference type="EMBL" id="MFB9313895.1"/>
    </source>
</evidence>
<gene>
    <name evidence="4" type="ORF">ACFFRI_12645</name>
</gene>
<comment type="caution">
    <text evidence="4">The sequence shown here is derived from an EMBL/GenBank/DDBJ whole genome shotgun (WGS) entry which is preliminary data.</text>
</comment>
<accession>A0ABV5KDL1</accession>
<dbReference type="InterPro" id="IPR010099">
    <property type="entry name" value="SDR39U1"/>
</dbReference>
<organism evidence="4 5">
    <name type="scientific">Nocardioides plantarum</name>
    <dbReference type="NCBI Taxonomy" id="29299"/>
    <lineage>
        <taxon>Bacteria</taxon>
        <taxon>Bacillati</taxon>
        <taxon>Actinomycetota</taxon>
        <taxon>Actinomycetes</taxon>
        <taxon>Propionibacteriales</taxon>
        <taxon>Nocardioidaceae</taxon>
        <taxon>Nocardioides</taxon>
    </lineage>
</organism>
<dbReference type="PANTHER" id="PTHR11092:SF0">
    <property type="entry name" value="EPIMERASE FAMILY PROTEIN SDR39U1"/>
    <property type="match status" value="1"/>
</dbReference>
<dbReference type="Gene3D" id="3.40.50.720">
    <property type="entry name" value="NAD(P)-binding Rossmann-like Domain"/>
    <property type="match status" value="1"/>
</dbReference>
<name>A0ABV5KDL1_9ACTN</name>
<dbReference type="EMBL" id="JBHMDG010000015">
    <property type="protein sequence ID" value="MFB9313895.1"/>
    <property type="molecule type" value="Genomic_DNA"/>
</dbReference>
<dbReference type="Pfam" id="PF01370">
    <property type="entry name" value="Epimerase"/>
    <property type="match status" value="1"/>
</dbReference>
<dbReference type="NCBIfam" id="TIGR01777">
    <property type="entry name" value="yfcH"/>
    <property type="match status" value="1"/>
</dbReference>
<dbReference type="InterPro" id="IPR036291">
    <property type="entry name" value="NAD(P)-bd_dom_sf"/>
</dbReference>
<dbReference type="SUPFAM" id="SSF51735">
    <property type="entry name" value="NAD(P)-binding Rossmann-fold domains"/>
    <property type="match status" value="1"/>
</dbReference>
<dbReference type="InterPro" id="IPR013549">
    <property type="entry name" value="DUF1731"/>
</dbReference>